<protein>
    <submittedName>
        <fullName evidence="1">Uncharacterized protein</fullName>
    </submittedName>
</protein>
<dbReference type="Proteomes" id="UP001305174">
    <property type="component" value="Segment"/>
</dbReference>
<organism evidence="1 2">
    <name type="scientific">Pseudomonas phage vB_PseuGesM_254</name>
    <dbReference type="NCBI Taxonomy" id="3092638"/>
    <lineage>
        <taxon>Viruses</taxon>
        <taxon>Duplodnaviria</taxon>
        <taxon>Heunggongvirae</taxon>
        <taxon>Uroviricota</taxon>
        <taxon>Caudoviricetes</taxon>
        <taxon>Vandenendeviridae</taxon>
        <taxon>Chemalvirus</taxon>
        <taxon>Chemalvirus PseuGes254</taxon>
    </lineage>
</organism>
<proteinExistence type="predicted"/>
<evidence type="ECO:0000313" key="2">
    <source>
        <dbReference type="Proteomes" id="UP001305174"/>
    </source>
</evidence>
<accession>A0AAX4G7C9</accession>
<keyword evidence="2" id="KW-1185">Reference proteome</keyword>
<name>A0AAX4G7C9_9CAUD</name>
<dbReference type="EMBL" id="OR575930">
    <property type="protein sequence ID" value="WOZ57585.1"/>
    <property type="molecule type" value="Genomic_DNA"/>
</dbReference>
<evidence type="ECO:0000313" key="1">
    <source>
        <dbReference type="EMBL" id="WOZ57585.1"/>
    </source>
</evidence>
<sequence>MNNIELNIAGVDVTFAVDINHDSEHGAPWDECEGHGPVTGWLSRDKRPDELVLNTDVGRKRFYNFKEACAIALRDGWGCDALDGTETKRQKAAKAARADFEYLRSWCNDEWSYVGVEVTLLDSEGNKTEVSDSVWGVEGTDDQIRYTAENLADDLAHGLHTRFEVVTTEVQSFKLI</sequence>
<reference evidence="2" key="1">
    <citation type="submission" date="2024-05" db="EMBL/GenBank/DDBJ databases">
        <authorList>
            <person name="Tikunov A.Y."/>
            <person name="Morozova V.V."/>
            <person name="Kozlova Y.N."/>
            <person name="Tikunova N.V."/>
            <person name="Babkin I.V."/>
        </authorList>
    </citation>
    <scope>NUCLEOTIDE SEQUENCE [LARGE SCALE GENOMIC DNA]</scope>
</reference>